<dbReference type="Proteomes" id="UP000198302">
    <property type="component" value="Unassembled WGS sequence"/>
</dbReference>
<organism evidence="2 4">
    <name type="scientific">Flavobacterium hibernum</name>
    <dbReference type="NCBI Taxonomy" id="37752"/>
    <lineage>
        <taxon>Bacteria</taxon>
        <taxon>Pseudomonadati</taxon>
        <taxon>Bacteroidota</taxon>
        <taxon>Flavobacteriia</taxon>
        <taxon>Flavobacteriales</taxon>
        <taxon>Flavobacteriaceae</taxon>
        <taxon>Flavobacterium</taxon>
    </lineage>
</organism>
<evidence type="ECO:0000313" key="5">
    <source>
        <dbReference type="Proteomes" id="UP000198302"/>
    </source>
</evidence>
<dbReference type="Proteomes" id="UP000032061">
    <property type="component" value="Unassembled WGS sequence"/>
</dbReference>
<sequence length="203" mass="23584">MIKETELPEVIIGNPSLLQIGFSIMGFLFPSSIIFLICSSDWITRNDTETNLIWIIVSIFAFFALGSLFMLFSSKKVTLTNTELTISYPLIFYKRNIDFDDVYKVRETKYNIQGSQNFSTYDIYNGNKIIIELYNSKKIIVTSMEITNYTILAKNLKNITTSYFKLKSNYTNLKNSQGYGWLIFIIVLTFSLLFSLIQKKYFL</sequence>
<evidence type="ECO:0000256" key="1">
    <source>
        <dbReference type="SAM" id="Phobius"/>
    </source>
</evidence>
<keyword evidence="1" id="KW-0472">Membrane</keyword>
<dbReference type="RefSeq" id="WP_041515926.1">
    <property type="nucleotide sequence ID" value="NZ_JPRK01000003.1"/>
</dbReference>
<dbReference type="OrthoDB" id="1370485at2"/>
<name>A0A0D0F3Q0_9FLAO</name>
<gene>
    <name evidence="3" type="ORF">B0A73_16710</name>
    <name evidence="2" type="ORF">IW18_02020</name>
</gene>
<evidence type="ECO:0000313" key="3">
    <source>
        <dbReference type="EMBL" id="OXA85383.1"/>
    </source>
</evidence>
<dbReference type="EMBL" id="JPRK01000003">
    <property type="protein sequence ID" value="KIO54256.1"/>
    <property type="molecule type" value="Genomic_DNA"/>
</dbReference>
<accession>A0A0D0F3Q0</accession>
<keyword evidence="1" id="KW-0812">Transmembrane</keyword>
<comment type="caution">
    <text evidence="2">The sequence shown here is derived from an EMBL/GenBank/DDBJ whole genome shotgun (WGS) entry which is preliminary data.</text>
</comment>
<protein>
    <submittedName>
        <fullName evidence="2">Uncharacterized protein</fullName>
    </submittedName>
</protein>
<feature type="transmembrane region" description="Helical" evidence="1">
    <location>
        <begin position="20"/>
        <end position="40"/>
    </location>
</feature>
<feature type="transmembrane region" description="Helical" evidence="1">
    <location>
        <begin position="52"/>
        <end position="72"/>
    </location>
</feature>
<proteinExistence type="predicted"/>
<dbReference type="AlphaFoldDB" id="A0A0D0F3Q0"/>
<dbReference type="STRING" id="37752.IW18_02020"/>
<reference evidence="2 4" key="1">
    <citation type="submission" date="2015-01" db="EMBL/GenBank/DDBJ databases">
        <title>Genome of Flavobacterium hibernum DSM 12611.</title>
        <authorList>
            <person name="Stropko S.J."/>
            <person name="Pipes S.E."/>
            <person name="Newman J.D."/>
        </authorList>
    </citation>
    <scope>NUCLEOTIDE SEQUENCE [LARGE SCALE GENOMIC DNA]</scope>
    <source>
        <strain evidence="2 4">DSM 12611</strain>
    </source>
</reference>
<keyword evidence="5" id="KW-1185">Reference proteome</keyword>
<dbReference type="EMBL" id="MUGX01000025">
    <property type="protein sequence ID" value="OXA85383.1"/>
    <property type="molecule type" value="Genomic_DNA"/>
</dbReference>
<evidence type="ECO:0000313" key="2">
    <source>
        <dbReference type="EMBL" id="KIO54256.1"/>
    </source>
</evidence>
<feature type="transmembrane region" description="Helical" evidence="1">
    <location>
        <begin position="178"/>
        <end position="197"/>
    </location>
</feature>
<keyword evidence="1" id="KW-1133">Transmembrane helix</keyword>
<reference evidence="3 5" key="2">
    <citation type="submission" date="2016-11" db="EMBL/GenBank/DDBJ databases">
        <title>Whole genomes of Flavobacteriaceae.</title>
        <authorList>
            <person name="Stine C."/>
            <person name="Li C."/>
            <person name="Tadesse D."/>
        </authorList>
    </citation>
    <scope>NUCLEOTIDE SEQUENCE [LARGE SCALE GENOMIC DNA]</scope>
    <source>
        <strain evidence="3 5">ATCC 51468</strain>
    </source>
</reference>
<evidence type="ECO:0000313" key="4">
    <source>
        <dbReference type="Proteomes" id="UP000032061"/>
    </source>
</evidence>